<proteinExistence type="predicted"/>
<dbReference type="Gene3D" id="3.40.50.300">
    <property type="entry name" value="P-loop containing nucleotide triphosphate hydrolases"/>
    <property type="match status" value="1"/>
</dbReference>
<dbReference type="AlphaFoldDB" id="A0A938WX36"/>
<reference evidence="6" key="2">
    <citation type="journal article" date="2021" name="Sci. Rep.">
        <title>The distribution of antibiotic resistance genes in chicken gut microbiota commensals.</title>
        <authorList>
            <person name="Juricova H."/>
            <person name="Matiasovicova J."/>
            <person name="Kubasova T."/>
            <person name="Cejkova D."/>
            <person name="Rychlik I."/>
        </authorList>
    </citation>
    <scope>NUCLEOTIDE SEQUENCE</scope>
    <source>
        <strain evidence="6">An836</strain>
    </source>
</reference>
<dbReference type="CDD" id="cd01127">
    <property type="entry name" value="TrwB_TraG_TraD_VirD4"/>
    <property type="match status" value="1"/>
</dbReference>
<dbReference type="InterPro" id="IPR050206">
    <property type="entry name" value="FtsK/SpoIIIE/SftA"/>
</dbReference>
<sequence>MAAVTLATLRDRIARQCEELKQVHAQYLGAIDTRDAQMTFTQEARIRKAKADAKKQLMVAKIRASDAITAAVADASSRAKTLISPKLDNSALRVAEYVQLGRFLIDGRKADINDDINMPLIAPLLGHGNIVVIGNNASADGFVRAIIAKALQNTEPNQLQLIAYDPLLQNPLAPFSALAEEDQNMVRTVQASNGLGNSFDGILDECRETVQRVGNIMMGVESTLVNYRKKVGMPVEQYTLVTLCDIANKDIREEDYRRIMTLVSEAPRYGISFIIRVLDPRNLPEWCSLDEIKSIGTSFDLTKHTPTWNVSDTFPIELEKMSAADALKAVAEIAEKAHSLKLPIVDFNEVQPRHDWGMSTAKGITFVLGREGIANAEITIGDERSQKHNILVTGAVGQGKSNLLKVMIYSMCSRYSPDELELYLLDFKDGVTLAPMAPSVNSPAFLPHARILGLQADQNFGFAVLDYMRKEIERRSRLFKQYDVDNIAKYRAKCPNEKLPRIVVIIDEFQMLLNGGNDILDQDAAKKLEEDVRLGRAYGIHVILASQTISGIQALATSAQGLFAQFPIRIGLKNSPAEAQATFGQNNLAASRLHYRGQAIVNLDYGAPDSNRTIMVAMAKDDQLANLQQQWYERIKSTVNEPMVFDGTRPANLVRDLAELKRKRILEGPVTRAYLGRPVAVDPRPVSFKIDDGMGRNIAIIGGGVSPNALDEDQDNNLGIGLVESMGLSLAASTPAGKARFVVIDCLIDRDREANHVDAWLQTMKALGHDVELVKRRAAIDWIDKSDQLLSLHQETDPPVYVLVFALERCGNLDQAPVVPAAAAPSMSSGSTDSNAWNSTTNSADEDWGTKDDSNDAWGSLDLSVTSWNSPSSDSPATPKEKLFRLFSAGSMENIHMFIWWSSFSGYTSLMQPGLAPQGVFDGKVLLFGTSELAKDTSFDGPMTSWNGEDNRAEFKDVESMTASVKIIPYQPLNPQQLQELVKEMRHGNE</sequence>
<feature type="compositionally biased region" description="Polar residues" evidence="4">
    <location>
        <begin position="826"/>
        <end position="843"/>
    </location>
</feature>
<protein>
    <recommendedName>
        <fullName evidence="5">FtsK domain-containing protein</fullName>
    </recommendedName>
</protein>
<reference evidence="6" key="1">
    <citation type="submission" date="2020-08" db="EMBL/GenBank/DDBJ databases">
        <authorList>
            <person name="Cejkova D."/>
            <person name="Kubasova T."/>
            <person name="Jahodarova E."/>
            <person name="Rychlik I."/>
        </authorList>
    </citation>
    <scope>NUCLEOTIDE SEQUENCE</scope>
    <source>
        <strain evidence="6">An836</strain>
    </source>
</reference>
<dbReference type="EMBL" id="JACLYU010000004">
    <property type="protein sequence ID" value="MBM6699511.1"/>
    <property type="molecule type" value="Genomic_DNA"/>
</dbReference>
<dbReference type="InterPro" id="IPR027417">
    <property type="entry name" value="P-loop_NTPase"/>
</dbReference>
<organism evidence="6 7">
    <name type="scientific">Bifidobacterium pullorum subsp. saeculare</name>
    <dbReference type="NCBI Taxonomy" id="78257"/>
    <lineage>
        <taxon>Bacteria</taxon>
        <taxon>Bacillati</taxon>
        <taxon>Actinomycetota</taxon>
        <taxon>Actinomycetes</taxon>
        <taxon>Bifidobacteriales</taxon>
        <taxon>Bifidobacteriaceae</taxon>
        <taxon>Bifidobacterium</taxon>
    </lineage>
</organism>
<dbReference type="RefSeq" id="WP_204468317.1">
    <property type="nucleotide sequence ID" value="NZ_JACLYU010000004.1"/>
</dbReference>
<evidence type="ECO:0000256" key="4">
    <source>
        <dbReference type="SAM" id="MobiDB-lite"/>
    </source>
</evidence>
<dbReference type="Proteomes" id="UP000718821">
    <property type="component" value="Unassembled WGS sequence"/>
</dbReference>
<evidence type="ECO:0000256" key="1">
    <source>
        <dbReference type="ARBA" id="ARBA00022741"/>
    </source>
</evidence>
<dbReference type="GO" id="GO:0003677">
    <property type="term" value="F:DNA binding"/>
    <property type="evidence" value="ECO:0007669"/>
    <property type="project" value="InterPro"/>
</dbReference>
<keyword evidence="7" id="KW-1185">Reference proteome</keyword>
<dbReference type="PANTHER" id="PTHR22683:SF41">
    <property type="entry name" value="DNA TRANSLOCASE FTSK"/>
    <property type="match status" value="1"/>
</dbReference>
<comment type="caution">
    <text evidence="6">The sequence shown here is derived from an EMBL/GenBank/DDBJ whole genome shotgun (WGS) entry which is preliminary data.</text>
</comment>
<keyword evidence="1 3" id="KW-0547">Nucleotide-binding</keyword>
<dbReference type="GO" id="GO:0005524">
    <property type="term" value="F:ATP binding"/>
    <property type="evidence" value="ECO:0007669"/>
    <property type="project" value="UniProtKB-UniRule"/>
</dbReference>
<accession>A0A938WX36</accession>
<evidence type="ECO:0000259" key="5">
    <source>
        <dbReference type="PROSITE" id="PS50901"/>
    </source>
</evidence>
<evidence type="ECO:0000313" key="6">
    <source>
        <dbReference type="EMBL" id="MBM6699511.1"/>
    </source>
</evidence>
<dbReference type="Pfam" id="PF01580">
    <property type="entry name" value="FtsK_SpoIIIE"/>
    <property type="match status" value="1"/>
</dbReference>
<evidence type="ECO:0000256" key="3">
    <source>
        <dbReference type="PROSITE-ProRule" id="PRU00289"/>
    </source>
</evidence>
<feature type="region of interest" description="Disordered" evidence="4">
    <location>
        <begin position="823"/>
        <end position="853"/>
    </location>
</feature>
<keyword evidence="2 3" id="KW-0067">ATP-binding</keyword>
<evidence type="ECO:0000313" key="7">
    <source>
        <dbReference type="Proteomes" id="UP000718821"/>
    </source>
</evidence>
<dbReference type="PROSITE" id="PS50901">
    <property type="entry name" value="FTSK"/>
    <property type="match status" value="1"/>
</dbReference>
<name>A0A938WX36_9BIFI</name>
<dbReference type="SUPFAM" id="SSF52540">
    <property type="entry name" value="P-loop containing nucleoside triphosphate hydrolases"/>
    <property type="match status" value="1"/>
</dbReference>
<evidence type="ECO:0000256" key="2">
    <source>
        <dbReference type="ARBA" id="ARBA00022840"/>
    </source>
</evidence>
<feature type="domain" description="FtsK" evidence="5">
    <location>
        <begin position="375"/>
        <end position="581"/>
    </location>
</feature>
<dbReference type="PANTHER" id="PTHR22683">
    <property type="entry name" value="SPORULATION PROTEIN RELATED"/>
    <property type="match status" value="1"/>
</dbReference>
<gene>
    <name evidence="6" type="ORF">H7U32_04090</name>
</gene>
<feature type="binding site" evidence="3">
    <location>
        <begin position="394"/>
        <end position="401"/>
    </location>
    <ligand>
        <name>ATP</name>
        <dbReference type="ChEBI" id="CHEBI:30616"/>
    </ligand>
</feature>
<dbReference type="InterPro" id="IPR002543">
    <property type="entry name" value="FtsK_dom"/>
</dbReference>